<dbReference type="Pfam" id="PF23919">
    <property type="entry name" value="DUF7258"/>
    <property type="match status" value="1"/>
</dbReference>
<evidence type="ECO:0000259" key="1">
    <source>
        <dbReference type="Pfam" id="PF22273"/>
    </source>
</evidence>
<organism evidence="3 4">
    <name type="scientific">Dysgonomonas macrotermitis</name>
    <dbReference type="NCBI Taxonomy" id="1346286"/>
    <lineage>
        <taxon>Bacteria</taxon>
        <taxon>Pseudomonadati</taxon>
        <taxon>Bacteroidota</taxon>
        <taxon>Bacteroidia</taxon>
        <taxon>Bacteroidales</taxon>
        <taxon>Dysgonomonadaceae</taxon>
        <taxon>Dysgonomonas</taxon>
    </lineage>
</organism>
<dbReference type="InterPro" id="IPR054231">
    <property type="entry name" value="DUF6956"/>
</dbReference>
<dbReference type="InterPro" id="IPR055682">
    <property type="entry name" value="DUF7258"/>
</dbReference>
<reference evidence="4" key="1">
    <citation type="submission" date="2016-11" db="EMBL/GenBank/DDBJ databases">
        <authorList>
            <person name="Varghese N."/>
            <person name="Submissions S."/>
        </authorList>
    </citation>
    <scope>NUCLEOTIDE SEQUENCE [LARGE SCALE GENOMIC DNA]</scope>
    <source>
        <strain evidence="4">DSM 27370</strain>
    </source>
</reference>
<evidence type="ECO:0000313" key="4">
    <source>
        <dbReference type="Proteomes" id="UP000184480"/>
    </source>
</evidence>
<dbReference type="RefSeq" id="WP_062184389.1">
    <property type="nucleotide sequence ID" value="NZ_BBXL01000027.1"/>
</dbReference>
<evidence type="ECO:0000313" key="3">
    <source>
        <dbReference type="EMBL" id="SHG28125.1"/>
    </source>
</evidence>
<dbReference type="Pfam" id="PF22273">
    <property type="entry name" value="DUF6956"/>
    <property type="match status" value="1"/>
</dbReference>
<proteinExistence type="predicted"/>
<name>A0A1M5IIM9_9BACT</name>
<protein>
    <submittedName>
        <fullName evidence="3">Uncharacterized protein</fullName>
    </submittedName>
</protein>
<evidence type="ECO:0000259" key="2">
    <source>
        <dbReference type="Pfam" id="PF23919"/>
    </source>
</evidence>
<dbReference type="OrthoDB" id="1073790at2"/>
<feature type="domain" description="DUF6956" evidence="1">
    <location>
        <begin position="78"/>
        <end position="156"/>
    </location>
</feature>
<feature type="domain" description="DUF7258" evidence="2">
    <location>
        <begin position="1"/>
        <end position="76"/>
    </location>
</feature>
<dbReference type="EMBL" id="FQUC01000020">
    <property type="protein sequence ID" value="SHG28125.1"/>
    <property type="molecule type" value="Genomic_DNA"/>
</dbReference>
<keyword evidence="4" id="KW-1185">Reference proteome</keyword>
<accession>A0A1M5IIM9</accession>
<dbReference type="Proteomes" id="UP000184480">
    <property type="component" value="Unassembled WGS sequence"/>
</dbReference>
<gene>
    <name evidence="3" type="ORF">SAMN05444362_1203</name>
</gene>
<sequence length="159" mass="18304">MKTTEVNEEIIGKRCKCIFTGLMVTGTIEDIKISVHTAEAKVRYDKPHQWGNHSYEDGWASARLHDGFGSLQYLEIIDDAYKTIKVRFEKGIAGIDQMFAQNYSTWGAVNLKEWIDTYESSRFTRIDEHTAIITSGYNMDCIREWLTKNTPIQSIETLI</sequence>
<dbReference type="STRING" id="1346286.SAMN05444362_1203"/>
<dbReference type="AlphaFoldDB" id="A0A1M5IIM9"/>